<protein>
    <submittedName>
        <fullName evidence="1">Uncharacterized protein</fullName>
    </submittedName>
</protein>
<sequence>MIYLKKMIYWALLKKKLNNKNDLILEIKNEIVAENEMIRKKIIEDAEKKEQDLTAIVDELNVKKN</sequence>
<comment type="caution">
    <text evidence="1">The sequence shown here is derived from an EMBL/GenBank/DDBJ whole genome shotgun (WGS) entry which is preliminary data.</text>
</comment>
<gene>
    <name evidence="1" type="ORF">BCAMP_01005</name>
</gene>
<organism evidence="1 2">
    <name type="scientific">Brochothrix campestris FSL F6-1037</name>
    <dbReference type="NCBI Taxonomy" id="1265861"/>
    <lineage>
        <taxon>Bacteria</taxon>
        <taxon>Bacillati</taxon>
        <taxon>Bacillota</taxon>
        <taxon>Bacilli</taxon>
        <taxon>Bacillales</taxon>
        <taxon>Listeriaceae</taxon>
        <taxon>Brochothrix</taxon>
    </lineage>
</organism>
<dbReference type="AlphaFoldDB" id="W7D1Y0"/>
<evidence type="ECO:0000313" key="2">
    <source>
        <dbReference type="Proteomes" id="UP000019243"/>
    </source>
</evidence>
<proteinExistence type="predicted"/>
<dbReference type="EMBL" id="AODH01000004">
    <property type="protein sequence ID" value="EUJ41946.1"/>
    <property type="molecule type" value="Genomic_DNA"/>
</dbReference>
<keyword evidence="2" id="KW-1185">Reference proteome</keyword>
<accession>W7D1Y0</accession>
<dbReference type="Proteomes" id="UP000019243">
    <property type="component" value="Unassembled WGS sequence"/>
</dbReference>
<reference evidence="1 2" key="1">
    <citation type="submission" date="2012-12" db="EMBL/GenBank/DDBJ databases">
        <title>Novel taxa of Listeriaceae from agricultural environments in the United States.</title>
        <authorList>
            <person name="den Bakker H.C."/>
            <person name="Allred A."/>
            <person name="Warchocki S."/>
            <person name="Wright E.M."/>
            <person name="Burrell A."/>
            <person name="Nightingale K.K."/>
            <person name="Kephart D."/>
            <person name="Wiedmann M."/>
        </authorList>
    </citation>
    <scope>NUCLEOTIDE SEQUENCE [LARGE SCALE GENOMIC DNA]</scope>
    <source>
        <strain evidence="1 2">FSL F6-1037</strain>
    </source>
</reference>
<evidence type="ECO:0000313" key="1">
    <source>
        <dbReference type="EMBL" id="EUJ41946.1"/>
    </source>
</evidence>
<name>W7D1Y0_9LIST</name>
<dbReference type="STRING" id="1265861.BCAMP_01005"/>